<dbReference type="EMBL" id="DVLP01000393">
    <property type="protein sequence ID" value="HIT76583.1"/>
    <property type="molecule type" value="Genomic_DNA"/>
</dbReference>
<accession>A0A9D1GZC4</accession>
<dbReference type="Proteomes" id="UP000886842">
    <property type="component" value="Unassembled WGS sequence"/>
</dbReference>
<evidence type="ECO:0000313" key="3">
    <source>
        <dbReference type="Proteomes" id="UP000886842"/>
    </source>
</evidence>
<reference evidence="2" key="1">
    <citation type="submission" date="2020-10" db="EMBL/GenBank/DDBJ databases">
        <authorList>
            <person name="Gilroy R."/>
        </authorList>
    </citation>
    <scope>NUCLEOTIDE SEQUENCE</scope>
    <source>
        <strain evidence="2">ChiGjej1B1-24693</strain>
    </source>
</reference>
<protein>
    <submittedName>
        <fullName evidence="2">Transcriptional regulator</fullName>
    </submittedName>
</protein>
<dbReference type="PANTHER" id="PTHR37318:SF1">
    <property type="entry name" value="BSL7504 PROTEIN"/>
    <property type="match status" value="1"/>
</dbReference>
<dbReference type="Gene3D" id="1.10.10.10">
    <property type="entry name" value="Winged helix-like DNA-binding domain superfamily/Winged helix DNA-binding domain"/>
    <property type="match status" value="1"/>
</dbReference>
<evidence type="ECO:0000313" key="2">
    <source>
        <dbReference type="EMBL" id="HIT76583.1"/>
    </source>
</evidence>
<dbReference type="InterPro" id="IPR027395">
    <property type="entry name" value="WH_DNA-bd_dom"/>
</dbReference>
<dbReference type="CDD" id="cd00090">
    <property type="entry name" value="HTH_ARSR"/>
    <property type="match status" value="1"/>
</dbReference>
<dbReference type="AlphaFoldDB" id="A0A9D1GZC4"/>
<dbReference type="InterPro" id="IPR011991">
    <property type="entry name" value="ArsR-like_HTH"/>
</dbReference>
<dbReference type="InterPro" id="IPR036390">
    <property type="entry name" value="WH_DNA-bd_sf"/>
</dbReference>
<feature type="domain" description="Winged helix DNA-binding" evidence="1">
    <location>
        <begin position="7"/>
        <end position="75"/>
    </location>
</feature>
<comment type="caution">
    <text evidence="2">The sequence shown here is derived from an EMBL/GenBank/DDBJ whole genome shotgun (WGS) entry which is preliminary data.</text>
</comment>
<evidence type="ECO:0000259" key="1">
    <source>
        <dbReference type="Pfam" id="PF13601"/>
    </source>
</evidence>
<dbReference type="PANTHER" id="PTHR37318">
    <property type="entry name" value="BSL7504 PROTEIN"/>
    <property type="match status" value="1"/>
</dbReference>
<dbReference type="SUPFAM" id="SSF46785">
    <property type="entry name" value="Winged helix' DNA-binding domain"/>
    <property type="match status" value="1"/>
</dbReference>
<reference evidence="2" key="2">
    <citation type="journal article" date="2021" name="PeerJ">
        <title>Extensive microbial diversity within the chicken gut microbiome revealed by metagenomics and culture.</title>
        <authorList>
            <person name="Gilroy R."/>
            <person name="Ravi A."/>
            <person name="Getino M."/>
            <person name="Pursley I."/>
            <person name="Horton D.L."/>
            <person name="Alikhan N.F."/>
            <person name="Baker D."/>
            <person name="Gharbi K."/>
            <person name="Hall N."/>
            <person name="Watson M."/>
            <person name="Adriaenssens E.M."/>
            <person name="Foster-Nyarko E."/>
            <person name="Jarju S."/>
            <person name="Secka A."/>
            <person name="Antonio M."/>
            <person name="Oren A."/>
            <person name="Chaudhuri R.R."/>
            <person name="La Ragione R."/>
            <person name="Hildebrand F."/>
            <person name="Pallen M.J."/>
        </authorList>
    </citation>
    <scope>NUCLEOTIDE SEQUENCE</scope>
    <source>
        <strain evidence="2">ChiGjej1B1-24693</strain>
    </source>
</reference>
<proteinExistence type="predicted"/>
<sequence length="78" mass="8616">MAGLDDLGTETSIAFTRLQELLELTPGNLITHLRRLEEAGYVQTTEGGRKRGTDVAMTARGARAFADHRQALREMLDT</sequence>
<dbReference type="Pfam" id="PF13601">
    <property type="entry name" value="HTH_34"/>
    <property type="match status" value="1"/>
</dbReference>
<dbReference type="InterPro" id="IPR036388">
    <property type="entry name" value="WH-like_DNA-bd_sf"/>
</dbReference>
<organism evidence="2 3">
    <name type="scientific">Candidatus Avipropionibacterium avicola</name>
    <dbReference type="NCBI Taxonomy" id="2840701"/>
    <lineage>
        <taxon>Bacteria</taxon>
        <taxon>Bacillati</taxon>
        <taxon>Actinomycetota</taxon>
        <taxon>Actinomycetes</taxon>
        <taxon>Propionibacteriales</taxon>
        <taxon>Propionibacteriaceae</taxon>
        <taxon>Propionibacteriaceae incertae sedis</taxon>
        <taxon>Candidatus Avipropionibacterium</taxon>
    </lineage>
</organism>
<name>A0A9D1GZC4_9ACTN</name>
<gene>
    <name evidence="2" type="ORF">IAA98_13445</name>
</gene>